<feature type="domain" description="UspA" evidence="2">
    <location>
        <begin position="1"/>
        <end position="144"/>
    </location>
</feature>
<dbReference type="CDD" id="cd00293">
    <property type="entry name" value="USP-like"/>
    <property type="match status" value="1"/>
</dbReference>
<dbReference type="SUPFAM" id="SSF52402">
    <property type="entry name" value="Adenine nucleotide alpha hydrolases-like"/>
    <property type="match status" value="1"/>
</dbReference>
<evidence type="ECO:0000313" key="4">
    <source>
        <dbReference type="Proteomes" id="UP000050786"/>
    </source>
</evidence>
<dbReference type="PANTHER" id="PTHR46268">
    <property type="entry name" value="STRESS RESPONSE PROTEIN NHAX"/>
    <property type="match status" value="1"/>
</dbReference>
<evidence type="ECO:0000259" key="2">
    <source>
        <dbReference type="Pfam" id="PF00582"/>
    </source>
</evidence>
<protein>
    <submittedName>
        <fullName evidence="3">Universal stress protein UspG</fullName>
    </submittedName>
</protein>
<dbReference type="Gene3D" id="3.40.50.620">
    <property type="entry name" value="HUPs"/>
    <property type="match status" value="1"/>
</dbReference>
<evidence type="ECO:0000256" key="1">
    <source>
        <dbReference type="ARBA" id="ARBA00008791"/>
    </source>
</evidence>
<sequence length="145" mass="15696">MTTKIVIGLDGTETGERAIAFAKDLAGRIGTCELLVVYVIEWSPFTFQTPEENALRHKRREEEIELATNRIVTPAVEALTADGYTVQGIVRHGDVAETLNAITVENGGSQIIVGRASADGFKKRLFGSSTQNLVMHADVPVTVVN</sequence>
<proteinExistence type="inferred from homology"/>
<reference evidence="4" key="1">
    <citation type="submission" date="2015-09" db="EMBL/GenBank/DDBJ databases">
        <authorList>
            <person name="Rodrigo-Torres L."/>
            <person name="Arahal D.R."/>
        </authorList>
    </citation>
    <scope>NUCLEOTIDE SEQUENCE [LARGE SCALE GENOMIC DNA]</scope>
    <source>
        <strain evidence="4">CECT 4293</strain>
    </source>
</reference>
<accession>A0A0P1E478</accession>
<dbReference type="Proteomes" id="UP000050786">
    <property type="component" value="Unassembled WGS sequence"/>
</dbReference>
<dbReference type="PRINTS" id="PR01438">
    <property type="entry name" value="UNVRSLSTRESS"/>
</dbReference>
<dbReference type="EMBL" id="CYPS01000036">
    <property type="protein sequence ID" value="CUH43323.1"/>
    <property type="molecule type" value="Genomic_DNA"/>
</dbReference>
<gene>
    <name evidence="3" type="ORF">RUM4293_02216</name>
</gene>
<organism evidence="3 4">
    <name type="scientific">Ruegeria atlantica</name>
    <dbReference type="NCBI Taxonomy" id="81569"/>
    <lineage>
        <taxon>Bacteria</taxon>
        <taxon>Pseudomonadati</taxon>
        <taxon>Pseudomonadota</taxon>
        <taxon>Alphaproteobacteria</taxon>
        <taxon>Rhodobacterales</taxon>
        <taxon>Roseobacteraceae</taxon>
        <taxon>Ruegeria</taxon>
    </lineage>
</organism>
<name>A0A0P1E478_9RHOB</name>
<dbReference type="PANTHER" id="PTHR46268:SF6">
    <property type="entry name" value="UNIVERSAL STRESS PROTEIN UP12"/>
    <property type="match status" value="1"/>
</dbReference>
<dbReference type="Pfam" id="PF00582">
    <property type="entry name" value="Usp"/>
    <property type="match status" value="1"/>
</dbReference>
<dbReference type="AlphaFoldDB" id="A0A0P1E478"/>
<dbReference type="InterPro" id="IPR014729">
    <property type="entry name" value="Rossmann-like_a/b/a_fold"/>
</dbReference>
<comment type="similarity">
    <text evidence="1">Belongs to the universal stress protein A family.</text>
</comment>
<dbReference type="RefSeq" id="WP_058273350.1">
    <property type="nucleotide sequence ID" value="NZ_CANLZK010000009.1"/>
</dbReference>
<keyword evidence="4" id="KW-1185">Reference proteome</keyword>
<dbReference type="InterPro" id="IPR006016">
    <property type="entry name" value="UspA"/>
</dbReference>
<evidence type="ECO:0000313" key="3">
    <source>
        <dbReference type="EMBL" id="CUH43323.1"/>
    </source>
</evidence>
<dbReference type="InterPro" id="IPR006015">
    <property type="entry name" value="Universal_stress_UspA"/>
</dbReference>